<feature type="compositionally biased region" description="Low complexity" evidence="1">
    <location>
        <begin position="323"/>
        <end position="338"/>
    </location>
</feature>
<dbReference type="InterPro" id="IPR021109">
    <property type="entry name" value="Peptidase_aspartic_dom_sf"/>
</dbReference>
<dbReference type="InterPro" id="IPR001969">
    <property type="entry name" value="Aspartic_peptidase_AS"/>
</dbReference>
<evidence type="ECO:0000259" key="2">
    <source>
        <dbReference type="Pfam" id="PF03732"/>
    </source>
</evidence>
<feature type="non-terminal residue" evidence="3">
    <location>
        <position position="1"/>
    </location>
</feature>
<dbReference type="Pfam" id="PF03732">
    <property type="entry name" value="Retrotrans_gag"/>
    <property type="match status" value="1"/>
</dbReference>
<evidence type="ECO:0000313" key="3">
    <source>
        <dbReference type="EMBL" id="CAF2223955.1"/>
    </source>
</evidence>
<dbReference type="Gene3D" id="2.40.70.10">
    <property type="entry name" value="Acid Proteases"/>
    <property type="match status" value="1"/>
</dbReference>
<dbReference type="GO" id="GO:0006508">
    <property type="term" value="P:proteolysis"/>
    <property type="evidence" value="ECO:0007669"/>
    <property type="project" value="InterPro"/>
</dbReference>
<protein>
    <recommendedName>
        <fullName evidence="2">Retrotransposon gag domain-containing protein</fullName>
    </recommendedName>
</protein>
<dbReference type="PANTHER" id="PTHR33194">
    <property type="entry name" value="ZINC KNUCKLE DOMAINCONTAINING PROTEIN"/>
    <property type="match status" value="1"/>
</dbReference>
<dbReference type="EMBL" id="CAJNRE010020189">
    <property type="protein sequence ID" value="CAF2223955.1"/>
    <property type="molecule type" value="Genomic_DNA"/>
</dbReference>
<dbReference type="PANTHER" id="PTHR33194:SF4">
    <property type="entry name" value="CCHC-TYPE DOMAIN-CONTAINING PROTEIN"/>
    <property type="match status" value="1"/>
</dbReference>
<comment type="caution">
    <text evidence="3">The sequence shown here is derived from an EMBL/GenBank/DDBJ whole genome shotgun (WGS) entry which is preliminary data.</text>
</comment>
<feature type="region of interest" description="Disordered" evidence="1">
    <location>
        <begin position="273"/>
        <end position="358"/>
    </location>
</feature>
<dbReference type="Pfam" id="PF13650">
    <property type="entry name" value="Asp_protease_2"/>
    <property type="match status" value="1"/>
</dbReference>
<dbReference type="AlphaFoldDB" id="A0A816ZSA1"/>
<sequence length="523" mass="59558">MLTRQGARQLIETEFHRLANIDINFPDRTTIESIVYRPAESIMAAKTVATLLSKTLEQTPKFSGKPDQDADEWMNDLTATFLYRPTQLIMAAKTVATLLSKTLEQTPKFSGKPDQDADEWMKDLTATFRMAEITEVQALNIIPTFLEGHPKQWFNENNTTFESWSLFKTRFLHTYSSPSSKQIASNRLRTRQQRHDEAVIEYYTDVMKLCKLVDPSMTDASKLDHLYHGLKSSLMKEVLREAPLTPSAFLEQARQEENLDCLVTTAAQQATDNNTQATTYSNNSLYRSPQPAESMHYQNSPNRYSKGYSANVYSHRPTYNRFPDPSSSRSPPQVPQSSFNALRYQGSNDGSDSNPSRPSLFSSSIYNTYSVQKPNIYRRFVPFFRYYNNRNIIKYPTYSVPLRKSQTINNSRQQLAKSIGQHHAVNQNIKKSNPSLIFINTSVNGSRLRAMIDTGATHSFITQRALSTLYHSVIPSCDRIAQLGDGQTMLKIVGEVQLLLQFNKVFTPLNVLVVKTMNTDFIL</sequence>
<organism evidence="3 4">
    <name type="scientific">Rotaria magnacalcarata</name>
    <dbReference type="NCBI Taxonomy" id="392030"/>
    <lineage>
        <taxon>Eukaryota</taxon>
        <taxon>Metazoa</taxon>
        <taxon>Spiralia</taxon>
        <taxon>Gnathifera</taxon>
        <taxon>Rotifera</taxon>
        <taxon>Eurotatoria</taxon>
        <taxon>Bdelloidea</taxon>
        <taxon>Philodinida</taxon>
        <taxon>Philodinidae</taxon>
        <taxon>Rotaria</taxon>
    </lineage>
</organism>
<accession>A0A816ZSA1</accession>
<evidence type="ECO:0000256" key="1">
    <source>
        <dbReference type="SAM" id="MobiDB-lite"/>
    </source>
</evidence>
<dbReference type="InterPro" id="IPR005162">
    <property type="entry name" value="Retrotrans_gag_dom"/>
</dbReference>
<evidence type="ECO:0000313" key="4">
    <source>
        <dbReference type="Proteomes" id="UP000663824"/>
    </source>
</evidence>
<feature type="domain" description="Retrotransposon gag" evidence="2">
    <location>
        <begin position="141"/>
        <end position="231"/>
    </location>
</feature>
<reference evidence="3" key="1">
    <citation type="submission" date="2021-02" db="EMBL/GenBank/DDBJ databases">
        <authorList>
            <person name="Nowell W R."/>
        </authorList>
    </citation>
    <scope>NUCLEOTIDE SEQUENCE</scope>
</reference>
<dbReference type="SUPFAM" id="SSF50630">
    <property type="entry name" value="Acid proteases"/>
    <property type="match status" value="1"/>
</dbReference>
<dbReference type="CDD" id="cd00303">
    <property type="entry name" value="retropepsin_like"/>
    <property type="match status" value="1"/>
</dbReference>
<dbReference type="GO" id="GO:0004190">
    <property type="term" value="F:aspartic-type endopeptidase activity"/>
    <property type="evidence" value="ECO:0007669"/>
    <property type="project" value="InterPro"/>
</dbReference>
<dbReference type="PROSITE" id="PS00141">
    <property type="entry name" value="ASP_PROTEASE"/>
    <property type="match status" value="1"/>
</dbReference>
<dbReference type="Proteomes" id="UP000663824">
    <property type="component" value="Unassembled WGS sequence"/>
</dbReference>
<name>A0A816ZSA1_9BILA</name>
<gene>
    <name evidence="3" type="ORF">MBJ925_LOCUS36527</name>
</gene>
<proteinExistence type="predicted"/>